<keyword evidence="3" id="KW-1185">Reference proteome</keyword>
<reference evidence="2" key="1">
    <citation type="journal article" date="2023" name="Mol. Phylogenet. Evol.">
        <title>Genome-scale phylogeny and comparative genomics of the fungal order Sordariales.</title>
        <authorList>
            <person name="Hensen N."/>
            <person name="Bonometti L."/>
            <person name="Westerberg I."/>
            <person name="Brannstrom I.O."/>
            <person name="Guillou S."/>
            <person name="Cros-Aarteil S."/>
            <person name="Calhoun S."/>
            <person name="Haridas S."/>
            <person name="Kuo A."/>
            <person name="Mondo S."/>
            <person name="Pangilinan J."/>
            <person name="Riley R."/>
            <person name="LaButti K."/>
            <person name="Andreopoulos B."/>
            <person name="Lipzen A."/>
            <person name="Chen C."/>
            <person name="Yan M."/>
            <person name="Daum C."/>
            <person name="Ng V."/>
            <person name="Clum A."/>
            <person name="Steindorff A."/>
            <person name="Ohm R.A."/>
            <person name="Martin F."/>
            <person name="Silar P."/>
            <person name="Natvig D.O."/>
            <person name="Lalanne C."/>
            <person name="Gautier V."/>
            <person name="Ament-Velasquez S.L."/>
            <person name="Kruys A."/>
            <person name="Hutchinson M.I."/>
            <person name="Powell A.J."/>
            <person name="Barry K."/>
            <person name="Miller A.N."/>
            <person name="Grigoriev I.V."/>
            <person name="Debuchy R."/>
            <person name="Gladieux P."/>
            <person name="Hiltunen Thoren M."/>
            <person name="Johannesson H."/>
        </authorList>
    </citation>
    <scope>NUCLEOTIDE SEQUENCE</scope>
    <source>
        <strain evidence="2">CBS 118394</strain>
    </source>
</reference>
<name>A0AAE0I6L0_9PEZI</name>
<evidence type="ECO:0000313" key="2">
    <source>
        <dbReference type="EMBL" id="KAK3319062.1"/>
    </source>
</evidence>
<gene>
    <name evidence="2" type="ORF">B0H66DRAFT_558689</name>
    <name evidence="1" type="ORF">B0H66DRAFT_571495</name>
</gene>
<dbReference type="EMBL" id="JAUEDM010000004">
    <property type="protein sequence ID" value="KAK3319062.1"/>
    <property type="molecule type" value="Genomic_DNA"/>
</dbReference>
<organism evidence="2 3">
    <name type="scientific">Apodospora peruviana</name>
    <dbReference type="NCBI Taxonomy" id="516989"/>
    <lineage>
        <taxon>Eukaryota</taxon>
        <taxon>Fungi</taxon>
        <taxon>Dikarya</taxon>
        <taxon>Ascomycota</taxon>
        <taxon>Pezizomycotina</taxon>
        <taxon>Sordariomycetes</taxon>
        <taxon>Sordariomycetidae</taxon>
        <taxon>Sordariales</taxon>
        <taxon>Lasiosphaeriaceae</taxon>
        <taxon>Apodospora</taxon>
    </lineage>
</organism>
<dbReference type="EMBL" id="JAUEDM010000028">
    <property type="protein sequence ID" value="KAK3311762.1"/>
    <property type="molecule type" value="Genomic_DNA"/>
</dbReference>
<proteinExistence type="predicted"/>
<reference evidence="2" key="2">
    <citation type="submission" date="2023-06" db="EMBL/GenBank/DDBJ databases">
        <authorList>
            <consortium name="Lawrence Berkeley National Laboratory"/>
            <person name="Haridas S."/>
            <person name="Hensen N."/>
            <person name="Bonometti L."/>
            <person name="Westerberg I."/>
            <person name="Brannstrom I.O."/>
            <person name="Guillou S."/>
            <person name="Cros-Aarteil S."/>
            <person name="Calhoun S."/>
            <person name="Kuo A."/>
            <person name="Mondo S."/>
            <person name="Pangilinan J."/>
            <person name="Riley R."/>
            <person name="Labutti K."/>
            <person name="Andreopoulos B."/>
            <person name="Lipzen A."/>
            <person name="Chen C."/>
            <person name="Yanf M."/>
            <person name="Daum C."/>
            <person name="Ng V."/>
            <person name="Clum A."/>
            <person name="Steindorff A."/>
            <person name="Ohm R."/>
            <person name="Martin F."/>
            <person name="Silar P."/>
            <person name="Natvig D."/>
            <person name="Lalanne C."/>
            <person name="Gautier V."/>
            <person name="Ament-Velasquez S.L."/>
            <person name="Kruys A."/>
            <person name="Hutchinson M.I."/>
            <person name="Powell A.J."/>
            <person name="Barry K."/>
            <person name="Miller A.N."/>
            <person name="Grigoriev I.V."/>
            <person name="Debuchy R."/>
            <person name="Gladieux P."/>
            <person name="Thoren M.H."/>
            <person name="Johannesson H."/>
        </authorList>
    </citation>
    <scope>NUCLEOTIDE SEQUENCE</scope>
    <source>
        <strain evidence="2">CBS 118394</strain>
    </source>
</reference>
<protein>
    <submittedName>
        <fullName evidence="2">Uncharacterized protein</fullName>
    </submittedName>
</protein>
<dbReference type="Proteomes" id="UP001283341">
    <property type="component" value="Unassembled WGS sequence"/>
</dbReference>
<evidence type="ECO:0000313" key="1">
    <source>
        <dbReference type="EMBL" id="KAK3311762.1"/>
    </source>
</evidence>
<evidence type="ECO:0000313" key="3">
    <source>
        <dbReference type="Proteomes" id="UP001283341"/>
    </source>
</evidence>
<dbReference type="AlphaFoldDB" id="A0AAE0I6L0"/>
<accession>A0AAE0I6L0</accession>
<comment type="caution">
    <text evidence="2">The sequence shown here is derived from an EMBL/GenBank/DDBJ whole genome shotgun (WGS) entry which is preliminary data.</text>
</comment>
<sequence length="74" mass="8255">MEIILQTKLRVCWPSLVASRGFVPLILMFLRIAQGTAIVSFCSGRRVSQLHLIRRSYYPCGITSGIIVNVMMAA</sequence>